<organism evidence="1 2">
    <name type="scientific">Setaria viridis</name>
    <name type="common">Green bristlegrass</name>
    <name type="synonym">Setaria italica subsp. viridis</name>
    <dbReference type="NCBI Taxonomy" id="4556"/>
    <lineage>
        <taxon>Eukaryota</taxon>
        <taxon>Viridiplantae</taxon>
        <taxon>Streptophyta</taxon>
        <taxon>Embryophyta</taxon>
        <taxon>Tracheophyta</taxon>
        <taxon>Spermatophyta</taxon>
        <taxon>Magnoliopsida</taxon>
        <taxon>Liliopsida</taxon>
        <taxon>Poales</taxon>
        <taxon>Poaceae</taxon>
        <taxon>PACMAD clade</taxon>
        <taxon>Panicoideae</taxon>
        <taxon>Panicodae</taxon>
        <taxon>Paniceae</taxon>
        <taxon>Cenchrinae</taxon>
        <taxon>Setaria</taxon>
    </lineage>
</organism>
<dbReference type="Gramene" id="TKW20146">
    <property type="protein sequence ID" value="TKW20146"/>
    <property type="gene ID" value="SEVIR_4G066501v2"/>
</dbReference>
<name>A0A4V6DB96_SETVI</name>
<sequence length="67" mass="7397">MHDGRRAARLASGTGIRYNCLDSSIASLHSHLLLQTIRGHVNQDCRKQSPSCIGIHFLFHNTTVGLN</sequence>
<evidence type="ECO:0000313" key="1">
    <source>
        <dbReference type="EMBL" id="TKW20146.1"/>
    </source>
</evidence>
<reference evidence="1" key="1">
    <citation type="submission" date="2019-03" db="EMBL/GenBank/DDBJ databases">
        <title>WGS assembly of Setaria viridis.</title>
        <authorList>
            <person name="Huang P."/>
            <person name="Jenkins J."/>
            <person name="Grimwood J."/>
            <person name="Barry K."/>
            <person name="Healey A."/>
            <person name="Mamidi S."/>
            <person name="Sreedasyam A."/>
            <person name="Shu S."/>
            <person name="Feldman M."/>
            <person name="Wu J."/>
            <person name="Yu Y."/>
            <person name="Chen C."/>
            <person name="Johnson J."/>
            <person name="Rokhsar D."/>
            <person name="Baxter I."/>
            <person name="Schmutz J."/>
            <person name="Brutnell T."/>
            <person name="Kellogg E."/>
        </authorList>
    </citation>
    <scope>NUCLEOTIDE SEQUENCE [LARGE SCALE GENOMIC DNA]</scope>
</reference>
<dbReference type="AlphaFoldDB" id="A0A4V6DB96"/>
<accession>A0A4V6DB96</accession>
<dbReference type="EMBL" id="CM016555">
    <property type="protein sequence ID" value="TKW20146.1"/>
    <property type="molecule type" value="Genomic_DNA"/>
</dbReference>
<proteinExistence type="predicted"/>
<gene>
    <name evidence="1" type="ORF">SEVIR_4G066501v2</name>
</gene>
<dbReference type="Proteomes" id="UP000298652">
    <property type="component" value="Chromosome 4"/>
</dbReference>
<protein>
    <submittedName>
        <fullName evidence="1">Uncharacterized protein</fullName>
    </submittedName>
</protein>
<keyword evidence="2" id="KW-1185">Reference proteome</keyword>
<evidence type="ECO:0000313" key="2">
    <source>
        <dbReference type="Proteomes" id="UP000298652"/>
    </source>
</evidence>